<protein>
    <submittedName>
        <fullName evidence="1">Phage head closure protein</fullName>
    </submittedName>
</protein>
<dbReference type="Proteomes" id="UP001605261">
    <property type="component" value="Unassembled WGS sequence"/>
</dbReference>
<dbReference type="InterPro" id="IPR038666">
    <property type="entry name" value="SSP1_head-tail_sf"/>
</dbReference>
<evidence type="ECO:0000313" key="1">
    <source>
        <dbReference type="EMBL" id="MFG6111128.1"/>
    </source>
</evidence>
<dbReference type="NCBIfam" id="TIGR01563">
    <property type="entry name" value="gp16_SPP1"/>
    <property type="match status" value="1"/>
</dbReference>
<keyword evidence="2" id="KW-1185">Reference proteome</keyword>
<comment type="caution">
    <text evidence="1">The sequence shown here is derived from an EMBL/GenBank/DDBJ whole genome shotgun (WGS) entry which is preliminary data.</text>
</comment>
<accession>A0ABW7D4Q4</accession>
<evidence type="ECO:0000313" key="2">
    <source>
        <dbReference type="Proteomes" id="UP001605261"/>
    </source>
</evidence>
<gene>
    <name evidence="1" type="ORF">ACEU0G_001017</name>
</gene>
<name>A0ABW7D4Q4_9GAMM</name>
<reference evidence="1 2" key="1">
    <citation type="submission" date="2024-09" db="EMBL/GenBank/DDBJ databases">
        <authorList>
            <consortium name="All-Russian atlas of soil microorganisms"/>
            <consortium name="as a basis for the search for new antimicrobial producers and enzymes with unique properties"/>
            <person name="Sokolova E.A."/>
            <person name="Voronina E.N."/>
        </authorList>
    </citation>
    <scope>NUCLEOTIDE SEQUENCE [LARGE SCALE GENOMIC DNA]</scope>
    <source>
        <strain evidence="1 2">AF-22b-331.1</strain>
    </source>
</reference>
<dbReference type="InterPro" id="IPR008767">
    <property type="entry name" value="Phage_SPP1_head-tail_adaptor"/>
</dbReference>
<dbReference type="Gene3D" id="2.40.10.270">
    <property type="entry name" value="Bacteriophage SPP1 head-tail adaptor protein"/>
    <property type="match status" value="1"/>
</dbReference>
<dbReference type="Pfam" id="PF05521">
    <property type="entry name" value="Phage_HCP"/>
    <property type="match status" value="1"/>
</dbReference>
<dbReference type="EMBL" id="JBHGCJ010000017">
    <property type="protein sequence ID" value="MFG6111128.1"/>
    <property type="molecule type" value="Genomic_DNA"/>
</dbReference>
<sequence>MRRAGKYRHRITLQAFAVSRDPLGGDAKAWADWHRDVPAEVVPLSGREFTAASAEHGQVTARMEIPYLPGVLHTMRAIFDGQVYAIRAVLPDPTARSHINLMVDAGVSDGYPG</sequence>
<organism evidence="1 2">
    <name type="scientific">Stenotrophomonas nematodicola</name>
    <dbReference type="NCBI Taxonomy" id="2656746"/>
    <lineage>
        <taxon>Bacteria</taxon>
        <taxon>Pseudomonadati</taxon>
        <taxon>Pseudomonadota</taxon>
        <taxon>Gammaproteobacteria</taxon>
        <taxon>Lysobacterales</taxon>
        <taxon>Lysobacteraceae</taxon>
        <taxon>Stenotrophomonas</taxon>
    </lineage>
</organism>
<dbReference type="RefSeq" id="WP_394164497.1">
    <property type="nucleotide sequence ID" value="NZ_JBHGCJ010000017.1"/>
</dbReference>
<proteinExistence type="predicted"/>